<feature type="transmembrane region" description="Helical" evidence="1">
    <location>
        <begin position="181"/>
        <end position="206"/>
    </location>
</feature>
<name>X1N3B7_9ZZZZ</name>
<sequence>SVLVAWVYAKMHPELSAAETAVAVAVILVLFQITPISPGSLVRGFYVLYLVIRERNFKDYNIAVFLGFLKYIGYLAFPIQMTYHYPTLARFMAAHWATEAVHIVPVFGERGALLEHWVFCLFYNWPLTIRRRMRKQAQMRASIEPRYWHVGLCAIAAMIVFGIADFAYIRNAGHQPTLKDIWWLAGLVPLVCGATVTFGCGGAVLWKRIVAATACGAVLGLLYTAMSAILGHARLFTIGEIITVCAWRIFVFAVLATIGAILTELKLPEPDLE</sequence>
<dbReference type="AlphaFoldDB" id="X1N3B7"/>
<feature type="transmembrane region" description="Helical" evidence="1">
    <location>
        <begin position="62"/>
        <end position="83"/>
    </location>
</feature>
<accession>X1N3B7</accession>
<feature type="non-terminal residue" evidence="2">
    <location>
        <position position="1"/>
    </location>
</feature>
<proteinExistence type="predicted"/>
<evidence type="ECO:0000256" key="1">
    <source>
        <dbReference type="SAM" id="Phobius"/>
    </source>
</evidence>
<comment type="caution">
    <text evidence="2">The sequence shown here is derived from an EMBL/GenBank/DDBJ whole genome shotgun (WGS) entry which is preliminary data.</text>
</comment>
<reference evidence="2" key="1">
    <citation type="journal article" date="2014" name="Front. Microbiol.">
        <title>High frequency of phylogenetically diverse reductive dehalogenase-homologous genes in deep subseafloor sedimentary metagenomes.</title>
        <authorList>
            <person name="Kawai M."/>
            <person name="Futagami T."/>
            <person name="Toyoda A."/>
            <person name="Takaki Y."/>
            <person name="Nishi S."/>
            <person name="Hori S."/>
            <person name="Arai W."/>
            <person name="Tsubouchi T."/>
            <person name="Morono Y."/>
            <person name="Uchiyama I."/>
            <person name="Ito T."/>
            <person name="Fujiyama A."/>
            <person name="Inagaki F."/>
            <person name="Takami H."/>
        </authorList>
    </citation>
    <scope>NUCLEOTIDE SEQUENCE</scope>
    <source>
        <strain evidence="2">Expedition CK06-06</strain>
    </source>
</reference>
<keyword evidence="1" id="KW-0472">Membrane</keyword>
<organism evidence="2">
    <name type="scientific">marine sediment metagenome</name>
    <dbReference type="NCBI Taxonomy" id="412755"/>
    <lineage>
        <taxon>unclassified sequences</taxon>
        <taxon>metagenomes</taxon>
        <taxon>ecological metagenomes</taxon>
    </lineage>
</organism>
<feature type="transmembrane region" description="Helical" evidence="1">
    <location>
        <begin position="213"/>
        <end position="235"/>
    </location>
</feature>
<feature type="transmembrane region" description="Helical" evidence="1">
    <location>
        <begin position="241"/>
        <end position="262"/>
    </location>
</feature>
<protein>
    <submittedName>
        <fullName evidence="2">Uncharacterized protein</fullName>
    </submittedName>
</protein>
<dbReference type="EMBL" id="BARV01020207">
    <property type="protein sequence ID" value="GAI24766.1"/>
    <property type="molecule type" value="Genomic_DNA"/>
</dbReference>
<keyword evidence="1" id="KW-0812">Transmembrane</keyword>
<feature type="transmembrane region" description="Helical" evidence="1">
    <location>
        <begin position="147"/>
        <end position="169"/>
    </location>
</feature>
<gene>
    <name evidence="2" type="ORF">S06H3_33790</name>
</gene>
<keyword evidence="1" id="KW-1133">Transmembrane helix</keyword>
<feature type="transmembrane region" description="Helical" evidence="1">
    <location>
        <begin position="20"/>
        <end position="50"/>
    </location>
</feature>
<evidence type="ECO:0000313" key="2">
    <source>
        <dbReference type="EMBL" id="GAI24766.1"/>
    </source>
</evidence>